<evidence type="ECO:0000313" key="6">
    <source>
        <dbReference type="Proteomes" id="UP000799424"/>
    </source>
</evidence>
<feature type="domain" description="Fe2OG dioxygenase" evidence="4">
    <location>
        <begin position="205"/>
        <end position="331"/>
    </location>
</feature>
<comment type="similarity">
    <text evidence="1 2">Belongs to the iron/ascorbate-dependent oxidoreductase family.</text>
</comment>
<dbReference type="PANTHER" id="PTHR47990">
    <property type="entry name" value="2-OXOGLUTARATE (2OG) AND FE(II)-DEPENDENT OXYGENASE SUPERFAMILY PROTEIN-RELATED"/>
    <property type="match status" value="1"/>
</dbReference>
<keyword evidence="2" id="KW-0408">Iron</keyword>
<feature type="compositionally biased region" description="Pro residues" evidence="3">
    <location>
        <begin position="252"/>
        <end position="266"/>
    </location>
</feature>
<evidence type="ECO:0000259" key="4">
    <source>
        <dbReference type="PROSITE" id="PS51471"/>
    </source>
</evidence>
<dbReference type="Pfam" id="PF14226">
    <property type="entry name" value="DIOX_N"/>
    <property type="match status" value="1"/>
</dbReference>
<dbReference type="PROSITE" id="PS51471">
    <property type="entry name" value="FE2OG_OXY"/>
    <property type="match status" value="1"/>
</dbReference>
<dbReference type="Pfam" id="PF03171">
    <property type="entry name" value="2OG-FeII_Oxy"/>
    <property type="match status" value="1"/>
</dbReference>
<dbReference type="Proteomes" id="UP000799424">
    <property type="component" value="Unassembled WGS sequence"/>
</dbReference>
<organism evidence="5 6">
    <name type="scientific">Ophiobolus disseminans</name>
    <dbReference type="NCBI Taxonomy" id="1469910"/>
    <lineage>
        <taxon>Eukaryota</taxon>
        <taxon>Fungi</taxon>
        <taxon>Dikarya</taxon>
        <taxon>Ascomycota</taxon>
        <taxon>Pezizomycotina</taxon>
        <taxon>Dothideomycetes</taxon>
        <taxon>Pleosporomycetidae</taxon>
        <taxon>Pleosporales</taxon>
        <taxon>Pleosporineae</taxon>
        <taxon>Phaeosphaeriaceae</taxon>
        <taxon>Ophiobolus</taxon>
    </lineage>
</organism>
<dbReference type="EMBL" id="MU006233">
    <property type="protein sequence ID" value="KAF2823109.1"/>
    <property type="molecule type" value="Genomic_DNA"/>
</dbReference>
<evidence type="ECO:0000256" key="2">
    <source>
        <dbReference type="RuleBase" id="RU003682"/>
    </source>
</evidence>
<dbReference type="InterPro" id="IPR050231">
    <property type="entry name" value="Iron_ascorbate_oxido_reductase"/>
</dbReference>
<feature type="region of interest" description="Disordered" evidence="3">
    <location>
        <begin position="250"/>
        <end position="270"/>
    </location>
</feature>
<sequence>MPHSDHSHSPARDCFVDLPSFPENVPTAPLLRISLEKLLQNDVEEQNRCWKACCDLGFFYLDLRTSGVDNHAINGGELLQDADHLFEVMKSFFDLDVAEKVQYDFKDQGSYFGYKGYGEGIIDAKGTKDRNEFYNISKDDILSLSPTLSAPLVLTPHRSLFESYIHRSHAICMLVTSLLSKRLPLSEQARANGGLEALHTLTSNSGDQIRFVRAPPQEVNVKGVALGEHTDFGSVTVLFNRLGGLQVKLPSTIPPDPPTSSSPPPSQTETKLCEDGWTYVHPLPGHCIINLGDALVKFSSNILRSNIHRVVAAPGDQGSVTRYSLVYFCRPEDDIVLKALVDGGEEEEEDVTAKEWTLRRALGRRKEGGWEASKGTETRDTERSGGMRV</sequence>
<feature type="region of interest" description="Disordered" evidence="3">
    <location>
        <begin position="366"/>
        <end position="389"/>
    </location>
</feature>
<gene>
    <name evidence="5" type="ORF">CC86DRAFT_372820</name>
</gene>
<dbReference type="SUPFAM" id="SSF51197">
    <property type="entry name" value="Clavaminate synthase-like"/>
    <property type="match status" value="1"/>
</dbReference>
<dbReference type="GO" id="GO:0044283">
    <property type="term" value="P:small molecule biosynthetic process"/>
    <property type="evidence" value="ECO:0007669"/>
    <property type="project" value="UniProtKB-ARBA"/>
</dbReference>
<dbReference type="GO" id="GO:0046872">
    <property type="term" value="F:metal ion binding"/>
    <property type="evidence" value="ECO:0007669"/>
    <property type="project" value="UniProtKB-KW"/>
</dbReference>
<evidence type="ECO:0000256" key="1">
    <source>
        <dbReference type="ARBA" id="ARBA00008056"/>
    </source>
</evidence>
<accession>A0A6A6ZR71</accession>
<keyword evidence="2" id="KW-0479">Metal-binding</keyword>
<dbReference type="AlphaFoldDB" id="A0A6A6ZR71"/>
<evidence type="ECO:0000256" key="3">
    <source>
        <dbReference type="SAM" id="MobiDB-lite"/>
    </source>
</evidence>
<name>A0A6A6ZR71_9PLEO</name>
<dbReference type="OrthoDB" id="288590at2759"/>
<dbReference type="Gene3D" id="2.60.120.330">
    <property type="entry name" value="B-lactam Antibiotic, Isopenicillin N Synthase, Chain"/>
    <property type="match status" value="1"/>
</dbReference>
<dbReference type="GO" id="GO:0016491">
    <property type="term" value="F:oxidoreductase activity"/>
    <property type="evidence" value="ECO:0007669"/>
    <property type="project" value="UniProtKB-KW"/>
</dbReference>
<dbReference type="InterPro" id="IPR026992">
    <property type="entry name" value="DIOX_N"/>
</dbReference>
<keyword evidence="2" id="KW-0560">Oxidoreductase</keyword>
<reference evidence="5" key="1">
    <citation type="journal article" date="2020" name="Stud. Mycol.">
        <title>101 Dothideomycetes genomes: a test case for predicting lifestyles and emergence of pathogens.</title>
        <authorList>
            <person name="Haridas S."/>
            <person name="Albert R."/>
            <person name="Binder M."/>
            <person name="Bloem J."/>
            <person name="Labutti K."/>
            <person name="Salamov A."/>
            <person name="Andreopoulos B."/>
            <person name="Baker S."/>
            <person name="Barry K."/>
            <person name="Bills G."/>
            <person name="Bluhm B."/>
            <person name="Cannon C."/>
            <person name="Castanera R."/>
            <person name="Culley D."/>
            <person name="Daum C."/>
            <person name="Ezra D."/>
            <person name="Gonzalez J."/>
            <person name="Henrissat B."/>
            <person name="Kuo A."/>
            <person name="Liang C."/>
            <person name="Lipzen A."/>
            <person name="Lutzoni F."/>
            <person name="Magnuson J."/>
            <person name="Mondo S."/>
            <person name="Nolan M."/>
            <person name="Ohm R."/>
            <person name="Pangilinan J."/>
            <person name="Park H.-J."/>
            <person name="Ramirez L."/>
            <person name="Alfaro M."/>
            <person name="Sun H."/>
            <person name="Tritt A."/>
            <person name="Yoshinaga Y."/>
            <person name="Zwiers L.-H."/>
            <person name="Turgeon B."/>
            <person name="Goodwin S."/>
            <person name="Spatafora J."/>
            <person name="Crous P."/>
            <person name="Grigoriev I."/>
        </authorList>
    </citation>
    <scope>NUCLEOTIDE SEQUENCE</scope>
    <source>
        <strain evidence="5">CBS 113818</strain>
    </source>
</reference>
<keyword evidence="6" id="KW-1185">Reference proteome</keyword>
<dbReference type="InterPro" id="IPR044861">
    <property type="entry name" value="IPNS-like_FE2OG_OXY"/>
</dbReference>
<dbReference type="InterPro" id="IPR027443">
    <property type="entry name" value="IPNS-like_sf"/>
</dbReference>
<evidence type="ECO:0000313" key="5">
    <source>
        <dbReference type="EMBL" id="KAF2823109.1"/>
    </source>
</evidence>
<dbReference type="InterPro" id="IPR005123">
    <property type="entry name" value="Oxoglu/Fe-dep_dioxygenase_dom"/>
</dbReference>
<protein>
    <submittedName>
        <fullName evidence="5">Clavaminate synthase-like protein</fullName>
    </submittedName>
</protein>
<proteinExistence type="inferred from homology"/>